<evidence type="ECO:0000313" key="6">
    <source>
        <dbReference type="Proteomes" id="UP001151088"/>
    </source>
</evidence>
<feature type="domain" description="Glycosyl hydrolase family 13 catalytic" evidence="4">
    <location>
        <begin position="15"/>
        <end position="402"/>
    </location>
</feature>
<reference evidence="5" key="1">
    <citation type="submission" date="2022-08" db="EMBL/GenBank/DDBJ databases">
        <authorList>
            <person name="Li F."/>
        </authorList>
    </citation>
    <scope>NUCLEOTIDE SEQUENCE</scope>
    <source>
        <strain evidence="5">MQZ15Z-1</strain>
    </source>
</reference>
<dbReference type="Gene3D" id="3.90.400.10">
    <property type="entry name" value="Oligo-1,6-glucosidase, Domain 2"/>
    <property type="match status" value="1"/>
</dbReference>
<comment type="similarity">
    <text evidence="1">Belongs to the glycosyl hydrolase 13 family.</text>
</comment>
<dbReference type="EMBL" id="JANTHZ010000009">
    <property type="protein sequence ID" value="MCS0497047.1"/>
    <property type="molecule type" value="Genomic_DNA"/>
</dbReference>
<keyword evidence="3" id="KW-0326">Glycosidase</keyword>
<dbReference type="RefSeq" id="WP_258734200.1">
    <property type="nucleotide sequence ID" value="NZ_JANTHZ010000009.1"/>
</dbReference>
<keyword evidence="2" id="KW-0378">Hydrolase</keyword>
<evidence type="ECO:0000256" key="2">
    <source>
        <dbReference type="ARBA" id="ARBA00022801"/>
    </source>
</evidence>
<accession>A0A9X2T3F2</accession>
<dbReference type="Gene3D" id="3.20.20.80">
    <property type="entry name" value="Glycosidases"/>
    <property type="match status" value="2"/>
</dbReference>
<dbReference type="GO" id="GO:0009313">
    <property type="term" value="P:oligosaccharide catabolic process"/>
    <property type="evidence" value="ECO:0007669"/>
    <property type="project" value="TreeGrafter"/>
</dbReference>
<name>A0A9X2T3F2_9HYPH</name>
<dbReference type="InterPro" id="IPR045857">
    <property type="entry name" value="O16G_dom_2"/>
</dbReference>
<proteinExistence type="inferred from homology"/>
<dbReference type="Gene3D" id="2.60.40.1180">
    <property type="entry name" value="Golgi alpha-mannosidase II"/>
    <property type="match status" value="1"/>
</dbReference>
<protein>
    <submittedName>
        <fullName evidence="5">Alpha-glucosidase family protein</fullName>
    </submittedName>
</protein>
<evidence type="ECO:0000256" key="1">
    <source>
        <dbReference type="ARBA" id="ARBA00008061"/>
    </source>
</evidence>
<evidence type="ECO:0000259" key="4">
    <source>
        <dbReference type="SMART" id="SM00642"/>
    </source>
</evidence>
<dbReference type="SUPFAM" id="SSF51445">
    <property type="entry name" value="(Trans)glycosidases"/>
    <property type="match status" value="1"/>
</dbReference>
<organism evidence="5 6">
    <name type="scientific">Ancylobacter mangrovi</name>
    <dbReference type="NCBI Taxonomy" id="2972472"/>
    <lineage>
        <taxon>Bacteria</taxon>
        <taxon>Pseudomonadati</taxon>
        <taxon>Pseudomonadota</taxon>
        <taxon>Alphaproteobacteria</taxon>
        <taxon>Hyphomicrobiales</taxon>
        <taxon>Xanthobacteraceae</taxon>
        <taxon>Ancylobacter</taxon>
    </lineage>
</organism>
<dbReference type="PANTHER" id="PTHR10357">
    <property type="entry name" value="ALPHA-AMYLASE FAMILY MEMBER"/>
    <property type="match status" value="1"/>
</dbReference>
<dbReference type="InterPro" id="IPR017853">
    <property type="entry name" value="GH"/>
</dbReference>
<sequence length="538" mass="61402">MTHGHSWWHGAVIYQIYPRSFKDTSADGIGDLQGIADELDYVAELGVDAIWISPFQKSPMKDYGYDVEDYVAVDPLFGTLDDVRALIEEAHKRGLKVLMDQVLSHTSDQHAWFRESRASRTNDKADWYVWTDPRPDGTPPNNWLSVFGGPSWHWEPRRDQYYLHNFLTAQPDLNYHNPEVQDAVLDACRFWLELGVDGFRLDVCAFYFHDAQLRDNPPAETSPLGSQFNFNPYSFQQHVRDIGQEENLPFLERLRALVDEYGDRVLLGELNESDGVRLHKDYTGPGRLHLAYGYWLLGSQHVDGDVIRELSERLGHQPEDGLPCWSLDNHDFMRAASRLRQGDDHPDFTITVLAALSCLRGALCLYQGSELGLPEAEVPFERLLDPYGREFYPSFKGRDGARTPIPWRHDADHCGFSTVEPWLPIPEEHRRRSVDLQEREPGSALNRMRRFLKWRREQPALRGNDLSFYPAHKNLLVFERGNAEDGVLCVFNLSDAACEVPLASIPLGEDLVGHGFGATRRGEALHVEPWGAHFGTIA</sequence>
<dbReference type="Pfam" id="PF00128">
    <property type="entry name" value="Alpha-amylase"/>
    <property type="match status" value="1"/>
</dbReference>
<gene>
    <name evidence="5" type="ORF">NVS89_18330</name>
</gene>
<keyword evidence="6" id="KW-1185">Reference proteome</keyword>
<dbReference type="SMART" id="SM00642">
    <property type="entry name" value="Aamy"/>
    <property type="match status" value="1"/>
</dbReference>
<dbReference type="PANTHER" id="PTHR10357:SF179">
    <property type="entry name" value="NEUTRAL AND BASIC AMINO ACID TRANSPORT PROTEIN RBAT"/>
    <property type="match status" value="1"/>
</dbReference>
<evidence type="ECO:0000313" key="5">
    <source>
        <dbReference type="EMBL" id="MCS0497047.1"/>
    </source>
</evidence>
<dbReference type="AlphaFoldDB" id="A0A9X2T3F2"/>
<dbReference type="SUPFAM" id="SSF51011">
    <property type="entry name" value="Glycosyl hydrolase domain"/>
    <property type="match status" value="1"/>
</dbReference>
<dbReference type="CDD" id="cd11330">
    <property type="entry name" value="AmyAc_OligoGlu"/>
    <property type="match status" value="1"/>
</dbReference>
<evidence type="ECO:0000256" key="3">
    <source>
        <dbReference type="ARBA" id="ARBA00023295"/>
    </source>
</evidence>
<dbReference type="InterPro" id="IPR013780">
    <property type="entry name" value="Glyco_hydro_b"/>
</dbReference>
<dbReference type="GO" id="GO:0004556">
    <property type="term" value="F:alpha-amylase activity"/>
    <property type="evidence" value="ECO:0007669"/>
    <property type="project" value="TreeGrafter"/>
</dbReference>
<dbReference type="Proteomes" id="UP001151088">
    <property type="component" value="Unassembled WGS sequence"/>
</dbReference>
<dbReference type="InterPro" id="IPR006047">
    <property type="entry name" value="GH13_cat_dom"/>
</dbReference>
<comment type="caution">
    <text evidence="5">The sequence shown here is derived from an EMBL/GenBank/DDBJ whole genome shotgun (WGS) entry which is preliminary data.</text>
</comment>
<dbReference type="FunFam" id="3.90.400.10:FF:000002">
    <property type="entry name" value="Sucrose isomerase"/>
    <property type="match status" value="1"/>
</dbReference>